<dbReference type="InterPro" id="IPR009057">
    <property type="entry name" value="Homeodomain-like_sf"/>
</dbReference>
<organism evidence="12 13">
    <name type="scientific">Wallemia mellicola</name>
    <dbReference type="NCBI Taxonomy" id="1708541"/>
    <lineage>
        <taxon>Eukaryota</taxon>
        <taxon>Fungi</taxon>
        <taxon>Dikarya</taxon>
        <taxon>Basidiomycota</taxon>
        <taxon>Wallemiomycotina</taxon>
        <taxon>Wallemiomycetes</taxon>
        <taxon>Wallemiales</taxon>
        <taxon>Wallemiaceae</taxon>
        <taxon>Wallemia</taxon>
    </lineage>
</organism>
<dbReference type="PANTHER" id="PTHR46459">
    <property type="entry name" value="E1A-BINDING PROTEIN P400-RELATED"/>
    <property type="match status" value="1"/>
</dbReference>
<dbReference type="GO" id="GO:0003682">
    <property type="term" value="F:chromatin binding"/>
    <property type="evidence" value="ECO:0007669"/>
    <property type="project" value="TreeGrafter"/>
</dbReference>
<dbReference type="AlphaFoldDB" id="A0A4T0SX72"/>
<evidence type="ECO:0000313" key="12">
    <source>
        <dbReference type="EMBL" id="TIB80533.1"/>
    </source>
</evidence>
<dbReference type="GO" id="GO:0006281">
    <property type="term" value="P:DNA repair"/>
    <property type="evidence" value="ECO:0007669"/>
    <property type="project" value="UniProtKB-KW"/>
</dbReference>
<dbReference type="InterPro" id="IPR006886">
    <property type="entry name" value="RNA_pol_III_Rpc5"/>
</dbReference>
<dbReference type="GO" id="GO:0005634">
    <property type="term" value="C:nucleus"/>
    <property type="evidence" value="ECO:0007669"/>
    <property type="project" value="UniProtKB-SubCell"/>
</dbReference>
<dbReference type="GO" id="GO:0006325">
    <property type="term" value="P:chromatin organization"/>
    <property type="evidence" value="ECO:0007669"/>
    <property type="project" value="UniProtKB-KW"/>
</dbReference>
<dbReference type="Pfam" id="PF07529">
    <property type="entry name" value="HSA"/>
    <property type="match status" value="1"/>
</dbReference>
<evidence type="ECO:0000256" key="9">
    <source>
        <dbReference type="SAM" id="MobiDB-lite"/>
    </source>
</evidence>
<feature type="domain" description="HSA" evidence="11">
    <location>
        <begin position="366"/>
        <end position="449"/>
    </location>
</feature>
<dbReference type="EMBL" id="SPRC01000015">
    <property type="protein sequence ID" value="TIB80533.1"/>
    <property type="molecule type" value="Genomic_DNA"/>
</dbReference>
<feature type="region of interest" description="Disordered" evidence="9">
    <location>
        <begin position="548"/>
        <end position="594"/>
    </location>
</feature>
<reference evidence="12 13" key="1">
    <citation type="submission" date="2019-03" db="EMBL/GenBank/DDBJ databases">
        <title>Sequencing 25 genomes of Wallemia mellicola.</title>
        <authorList>
            <person name="Gostincar C."/>
        </authorList>
    </citation>
    <scope>NUCLEOTIDE SEQUENCE [LARGE SCALE GENOMIC DNA]</scope>
    <source>
        <strain evidence="12 13">EXF-6152</strain>
    </source>
</reference>
<protein>
    <recommendedName>
        <fullName evidence="8">Vacuolar import and degradation protein 21</fullName>
    </recommendedName>
</protein>
<evidence type="ECO:0000256" key="3">
    <source>
        <dbReference type="ARBA" id="ARBA00022763"/>
    </source>
</evidence>
<dbReference type="Pfam" id="PF13921">
    <property type="entry name" value="Myb_DNA-bind_6"/>
    <property type="match status" value="1"/>
</dbReference>
<comment type="similarity">
    <text evidence="2">Belongs to the EAF1 family.</text>
</comment>
<gene>
    <name evidence="12" type="ORF">E3Q22_01873</name>
</gene>
<dbReference type="Pfam" id="PF04801">
    <property type="entry name" value="RPC5"/>
    <property type="match status" value="1"/>
</dbReference>
<evidence type="ECO:0000256" key="5">
    <source>
        <dbReference type="ARBA" id="ARBA00023204"/>
    </source>
</evidence>
<dbReference type="InterPro" id="IPR001005">
    <property type="entry name" value="SANT/Myb"/>
</dbReference>
<keyword evidence="4" id="KW-0156">Chromatin regulator</keyword>
<accession>A0A4T0SX72</accession>
<evidence type="ECO:0000259" key="10">
    <source>
        <dbReference type="PROSITE" id="PS50090"/>
    </source>
</evidence>
<evidence type="ECO:0000259" key="11">
    <source>
        <dbReference type="PROSITE" id="PS51204"/>
    </source>
</evidence>
<feature type="compositionally biased region" description="Low complexity" evidence="9">
    <location>
        <begin position="842"/>
        <end position="857"/>
    </location>
</feature>
<dbReference type="CDD" id="cd00167">
    <property type="entry name" value="SANT"/>
    <property type="match status" value="1"/>
</dbReference>
<evidence type="ECO:0000313" key="13">
    <source>
        <dbReference type="Proteomes" id="UP000310685"/>
    </source>
</evidence>
<feature type="compositionally biased region" description="Low complexity" evidence="9">
    <location>
        <begin position="276"/>
        <end position="289"/>
    </location>
</feature>
<feature type="domain" description="Myb-like" evidence="10">
    <location>
        <begin position="594"/>
        <end position="648"/>
    </location>
</feature>
<evidence type="ECO:0000256" key="6">
    <source>
        <dbReference type="ARBA" id="ARBA00023242"/>
    </source>
</evidence>
<sequence>MEDDKRDVRALPEGLLPPHTAPLVKRIPVKLNRKMKNLNIVQFPMNEKPLTGNLKVDYKKENKKIKIYADMDKREVVFNKNVDMQKLEFDSQMIGRNTNYFIGVIQDDELHLNEVDSLHQMRVNLNNLAKKSTEDVEDIPEEEVETKKQPVSYKFIGVQAQGGDKQPQSAIQSIIRKEQDEDYLGYGWREYNSNQSNEEYSRMFTSSFLQRLMSSSTNEILAKRLELLNYLYNLLESDYNKPFYNDSKQSRKRSQFLSNWSIDRLVKDPTPVSLYNRSSNSQSSYSHSLTPLPTQLHPDKKRKRRSSLYKIQALYQYQPLFKHLQSTKSISQNDWNLAKNEIKYNKVINKIDSLQNSDVGWSFKQPKKHKGVPINYSHWDHLLEHVTWLQSDYKSERMLKLSIAALLAKECQKWHTLSPSDRKSITVSSYIPQSTAMDLDEKPVQQSRQPLLEPTINPVVDLEKLSNGHLNDLSQFFPDLPSYDIKSATQETRYDPSSSQSSKLTPVNRLMDYKLTLVSSLEPGKHRVQNEWDLDSFDNQTSTLQNVFDEPYNPLSGSSSAPTLSDLFSGKKPKSDKDKLNNPPSGVPSTSLHWSGEDDGLLTMLVKQYGYSWNFIADVFNGSTSYGSHRPPDKRSPIDCHQRWKQKTGGASADTPAASTPSAQERERNEKSKKDTKKKLNLSEQPRRALRRSQLVGIIGKSSKKREKDTSKRESQQKRVSLFAHETHSTDVSKLQTDPIALSTLKAERDRQVQAEFFRRQQALAYRQAQQYLMKGGNPKMLPPNHPVAIAAAAVAQGKGPGSPGAQQQATFAQSPQLQQAALMGANNAQLPPQLQQQVRMQQQAMMRQPNQQGQQPARPPNGLPNGMSVQNLQQLASLPGFANGTGNPEQLRQLLAQANMQNNSNN</sequence>
<name>A0A4T0SX72_9BASI</name>
<dbReference type="SUPFAM" id="SSF46689">
    <property type="entry name" value="Homeodomain-like"/>
    <property type="match status" value="1"/>
</dbReference>
<dbReference type="PROSITE" id="PS51204">
    <property type="entry name" value="HSA"/>
    <property type="match status" value="1"/>
</dbReference>
<dbReference type="Gene3D" id="1.10.10.60">
    <property type="entry name" value="Homeodomain-like"/>
    <property type="match status" value="1"/>
</dbReference>
<evidence type="ECO:0000256" key="2">
    <source>
        <dbReference type="ARBA" id="ARBA00008913"/>
    </source>
</evidence>
<comment type="caution">
    <text evidence="12">The sequence shown here is derived from an EMBL/GenBank/DDBJ whole genome shotgun (WGS) entry which is preliminary data.</text>
</comment>
<feature type="region of interest" description="Disordered" evidence="9">
    <location>
        <begin position="625"/>
        <end position="720"/>
    </location>
</feature>
<dbReference type="GO" id="GO:0006351">
    <property type="term" value="P:DNA-templated transcription"/>
    <property type="evidence" value="ECO:0007669"/>
    <property type="project" value="InterPro"/>
</dbReference>
<feature type="compositionally biased region" description="Basic and acidic residues" evidence="9">
    <location>
        <begin position="706"/>
        <end position="717"/>
    </location>
</feature>
<feature type="compositionally biased region" description="Polar residues" evidence="9">
    <location>
        <begin position="582"/>
        <end position="593"/>
    </location>
</feature>
<evidence type="ECO:0000256" key="4">
    <source>
        <dbReference type="ARBA" id="ARBA00022853"/>
    </source>
</evidence>
<feature type="region of interest" description="Disordered" evidence="9">
    <location>
        <begin position="276"/>
        <end position="303"/>
    </location>
</feature>
<feature type="region of interest" description="Disordered" evidence="9">
    <location>
        <begin position="842"/>
        <end position="869"/>
    </location>
</feature>
<proteinExistence type="inferred from homology"/>
<evidence type="ECO:0000256" key="1">
    <source>
        <dbReference type="ARBA" id="ARBA00004123"/>
    </source>
</evidence>
<comment type="subcellular location">
    <subcellularLocation>
        <location evidence="1">Nucleus</location>
    </subcellularLocation>
</comment>
<dbReference type="InterPro" id="IPR014012">
    <property type="entry name" value="HSA_dom"/>
</dbReference>
<dbReference type="SMART" id="SM00717">
    <property type="entry name" value="SANT"/>
    <property type="match status" value="1"/>
</dbReference>
<feature type="compositionally biased region" description="Basic and acidic residues" evidence="9">
    <location>
        <begin position="664"/>
        <end position="673"/>
    </location>
</feature>
<keyword evidence="3" id="KW-0227">DNA damage</keyword>
<feature type="compositionally biased region" description="Low complexity" evidence="9">
    <location>
        <begin position="648"/>
        <end position="663"/>
    </location>
</feature>
<dbReference type="PROSITE" id="PS50090">
    <property type="entry name" value="MYB_LIKE"/>
    <property type="match status" value="1"/>
</dbReference>
<keyword evidence="5" id="KW-0234">DNA repair</keyword>
<evidence type="ECO:0000256" key="8">
    <source>
        <dbReference type="ARBA" id="ARBA00029670"/>
    </source>
</evidence>
<evidence type="ECO:0000256" key="7">
    <source>
        <dbReference type="ARBA" id="ARBA00025178"/>
    </source>
</evidence>
<dbReference type="Proteomes" id="UP000310685">
    <property type="component" value="Unassembled WGS sequence"/>
</dbReference>
<keyword evidence="6" id="KW-0539">Nucleus</keyword>
<comment type="function">
    <text evidence="7">Component of the NuA4 histone acetyltransferase complex which is involved in transcriptional activation of selected genes principally by acetylation of nucleosomal histone H4 and H2A. The NuA4 complex is also involved in DNA repair.</text>
</comment>
<dbReference type="GO" id="GO:0035267">
    <property type="term" value="C:NuA4 histone acetyltransferase complex"/>
    <property type="evidence" value="ECO:0007669"/>
    <property type="project" value="UniProtKB-ARBA"/>
</dbReference>
<feature type="compositionally biased region" description="Basic and acidic residues" evidence="9">
    <location>
        <begin position="630"/>
        <end position="642"/>
    </location>
</feature>
<dbReference type="PANTHER" id="PTHR46459:SF1">
    <property type="entry name" value="E1A-BINDING PROTEIN P400"/>
    <property type="match status" value="1"/>
</dbReference>